<proteinExistence type="predicted"/>
<feature type="transmembrane region" description="Helical" evidence="1">
    <location>
        <begin position="67"/>
        <end position="87"/>
    </location>
</feature>
<evidence type="ECO:0000313" key="2">
    <source>
        <dbReference type="EMBL" id="RNL65364.1"/>
    </source>
</evidence>
<name>A0A3N0CPG2_9ACTN</name>
<comment type="caution">
    <text evidence="2">The sequence shown here is derived from an EMBL/GenBank/DDBJ whole genome shotgun (WGS) entry which is preliminary data.</text>
</comment>
<evidence type="ECO:0000256" key="1">
    <source>
        <dbReference type="SAM" id="Phobius"/>
    </source>
</evidence>
<keyword evidence="1" id="KW-0472">Membrane</keyword>
<feature type="transmembrane region" description="Helical" evidence="1">
    <location>
        <begin position="93"/>
        <end position="113"/>
    </location>
</feature>
<feature type="transmembrane region" description="Helical" evidence="1">
    <location>
        <begin position="37"/>
        <end position="55"/>
    </location>
</feature>
<organism evidence="2 3">
    <name type="scientific">Nocardioides marmoriginsengisoli</name>
    <dbReference type="NCBI Taxonomy" id="661483"/>
    <lineage>
        <taxon>Bacteria</taxon>
        <taxon>Bacillati</taxon>
        <taxon>Actinomycetota</taxon>
        <taxon>Actinomycetes</taxon>
        <taxon>Propionibacteriales</taxon>
        <taxon>Nocardioidaceae</taxon>
        <taxon>Nocardioides</taxon>
    </lineage>
</organism>
<dbReference type="Proteomes" id="UP000267128">
    <property type="component" value="Unassembled WGS sequence"/>
</dbReference>
<evidence type="ECO:0000313" key="3">
    <source>
        <dbReference type="Proteomes" id="UP000267128"/>
    </source>
</evidence>
<sequence length="123" mass="12598">MLNLALRLDVLASGGLGLLLLVLTGPAEDELGMPVGFTVGAALVMIGWAGFVAWVSARPSRGLVTEVVALNLVYVAASVLVAVSGWVDLTDLGVAFVLLQGLAVLGLTVWQFLGLRTGDPVAA</sequence>
<protein>
    <submittedName>
        <fullName evidence="2">Uncharacterized protein</fullName>
    </submittedName>
</protein>
<keyword evidence="3" id="KW-1185">Reference proteome</keyword>
<dbReference type="EMBL" id="RJSE01000003">
    <property type="protein sequence ID" value="RNL65364.1"/>
    <property type="molecule type" value="Genomic_DNA"/>
</dbReference>
<accession>A0A3N0CPG2</accession>
<dbReference type="OrthoDB" id="5526337at2"/>
<reference evidence="2 3" key="1">
    <citation type="submission" date="2018-11" db="EMBL/GenBank/DDBJ databases">
        <authorList>
            <person name="Li F."/>
        </authorList>
    </citation>
    <scope>NUCLEOTIDE SEQUENCE [LARGE SCALE GENOMIC DNA]</scope>
    <source>
        <strain evidence="2 3">Gsoil 097</strain>
    </source>
</reference>
<dbReference type="AlphaFoldDB" id="A0A3N0CPG2"/>
<keyword evidence="1" id="KW-1133">Transmembrane helix</keyword>
<gene>
    <name evidence="2" type="ORF">EFK50_05240</name>
</gene>
<keyword evidence="1" id="KW-0812">Transmembrane</keyword>
<dbReference type="RefSeq" id="WP_123226467.1">
    <property type="nucleotide sequence ID" value="NZ_RJSE01000003.1"/>
</dbReference>